<dbReference type="InterPro" id="IPR015946">
    <property type="entry name" value="KH_dom-like_a/b"/>
</dbReference>
<name>A0A2S6NJJ7_RHOGL</name>
<dbReference type="RefSeq" id="WP_104518528.1">
    <property type="nucleotide sequence ID" value="NZ_NHRY01000080.1"/>
</dbReference>
<dbReference type="InterPro" id="IPR052707">
    <property type="entry name" value="OsmC_Ohr_Peroxiredoxin"/>
</dbReference>
<accession>A0A2S6NJJ7</accession>
<evidence type="ECO:0000313" key="2">
    <source>
        <dbReference type="Proteomes" id="UP000239724"/>
    </source>
</evidence>
<keyword evidence="2" id="KW-1185">Reference proteome</keyword>
<sequence length="160" mass="17192">MAQVRGEHHYAVDVEWTGNRGTGTSGYRAYGRDHSISAGTKPSIPGSADPVFRGDAARWNPEDLLVAALSACHQLWYLHLCADAGIAVLAYRDQAAGTMAEDSPAGGRFVSVVLRPQVTVRAGDDADLARRLHDEAHAKCYIASSVNFAVTHEPVIRHAT</sequence>
<comment type="caution">
    <text evidence="1">The sequence shown here is derived from an EMBL/GenBank/DDBJ whole genome shotgun (WGS) entry which is preliminary data.</text>
</comment>
<dbReference type="Pfam" id="PF02566">
    <property type="entry name" value="OsmC"/>
    <property type="match status" value="1"/>
</dbReference>
<dbReference type="InterPro" id="IPR036102">
    <property type="entry name" value="OsmC/Ohrsf"/>
</dbReference>
<dbReference type="EMBL" id="NHRY01000080">
    <property type="protein sequence ID" value="PPQ35039.1"/>
    <property type="molecule type" value="Genomic_DNA"/>
</dbReference>
<protein>
    <submittedName>
        <fullName evidence="1">Peroxiredoxin</fullName>
    </submittedName>
</protein>
<reference evidence="1 2" key="1">
    <citation type="journal article" date="2018" name="Arch. Microbiol.">
        <title>New insights into the metabolic potential of the phototrophic purple bacterium Rhodopila globiformis DSM 161(T) from its draft genome sequence and evidence for a vanadium-dependent nitrogenase.</title>
        <authorList>
            <person name="Imhoff J.F."/>
            <person name="Rahn T."/>
            <person name="Kunzel S."/>
            <person name="Neulinger S.C."/>
        </authorList>
    </citation>
    <scope>NUCLEOTIDE SEQUENCE [LARGE SCALE GENOMIC DNA]</scope>
    <source>
        <strain evidence="1 2">DSM 161</strain>
    </source>
</reference>
<evidence type="ECO:0000313" key="1">
    <source>
        <dbReference type="EMBL" id="PPQ35039.1"/>
    </source>
</evidence>
<dbReference type="SUPFAM" id="SSF82784">
    <property type="entry name" value="OsmC-like"/>
    <property type="match status" value="1"/>
</dbReference>
<dbReference type="AlphaFoldDB" id="A0A2S6NJJ7"/>
<gene>
    <name evidence="1" type="ORF">CCS01_09050</name>
</gene>
<dbReference type="PANTHER" id="PTHR42830">
    <property type="entry name" value="OSMOTICALLY INDUCIBLE FAMILY PROTEIN"/>
    <property type="match status" value="1"/>
</dbReference>
<dbReference type="Proteomes" id="UP000239724">
    <property type="component" value="Unassembled WGS sequence"/>
</dbReference>
<dbReference type="OrthoDB" id="9795405at2"/>
<dbReference type="InterPro" id="IPR003718">
    <property type="entry name" value="OsmC/Ohr_fam"/>
</dbReference>
<dbReference type="PANTHER" id="PTHR42830:SF2">
    <property type="entry name" value="OSMC_OHR FAMILY PROTEIN"/>
    <property type="match status" value="1"/>
</dbReference>
<proteinExistence type="predicted"/>
<organism evidence="1 2">
    <name type="scientific">Rhodopila globiformis</name>
    <name type="common">Rhodopseudomonas globiformis</name>
    <dbReference type="NCBI Taxonomy" id="1071"/>
    <lineage>
        <taxon>Bacteria</taxon>
        <taxon>Pseudomonadati</taxon>
        <taxon>Pseudomonadota</taxon>
        <taxon>Alphaproteobacteria</taxon>
        <taxon>Acetobacterales</taxon>
        <taxon>Acetobacteraceae</taxon>
        <taxon>Rhodopila</taxon>
    </lineage>
</organism>
<dbReference type="Gene3D" id="3.30.300.20">
    <property type="match status" value="1"/>
</dbReference>